<feature type="domain" description="AB hydrolase-1" evidence="3">
    <location>
        <begin position="56"/>
        <end position="174"/>
    </location>
</feature>
<sequence>MTLAPLRALRLAALLVAFSPATGAAEPPQYAVTPPSLSPAGVTIVGHGTVGTGPEAILVMHEWMGDHSNYAGLLPFLNGKDFTYVFADLRGYGWSRDLAGAYTADEAAADMFALMDRLGHQRFHVVGHSMSGLIAQAMAAKGRDRLKSLVAVTPVPASGFKTDEAGLQRLAAIVDADDAMRGAIKARVAQRYTDGWVDYKLAIARNATGREAMLGYLKMFTGTDVSAEVAGLDLPVLLITGADDIPFYQEAAERPKFEQAYKNLTVERIENAGHYPMLQTPPLLLAKIEAFVAANAKAKPGN</sequence>
<feature type="chain" id="PRO_5045835781" evidence="2">
    <location>
        <begin position="25"/>
        <end position="302"/>
    </location>
</feature>
<dbReference type="PANTHER" id="PTHR43798:SF31">
    <property type="entry name" value="AB HYDROLASE SUPERFAMILY PROTEIN YCLE"/>
    <property type="match status" value="1"/>
</dbReference>
<keyword evidence="1" id="KW-0378">Hydrolase</keyword>
<dbReference type="PANTHER" id="PTHR43798">
    <property type="entry name" value="MONOACYLGLYCEROL LIPASE"/>
    <property type="match status" value="1"/>
</dbReference>
<keyword evidence="5" id="KW-1185">Reference proteome</keyword>
<evidence type="ECO:0000313" key="4">
    <source>
        <dbReference type="EMBL" id="MBP2295980.1"/>
    </source>
</evidence>
<reference evidence="4 5" key="1">
    <citation type="submission" date="2021-03" db="EMBL/GenBank/DDBJ databases">
        <title>Genomic Encyclopedia of Type Strains, Phase III (KMG-III): the genomes of soil and plant-associated and newly described type strains.</title>
        <authorList>
            <person name="Whitman W."/>
        </authorList>
    </citation>
    <scope>NUCLEOTIDE SEQUENCE [LARGE SCALE GENOMIC DNA]</scope>
    <source>
        <strain evidence="4 5">IMMIB AFH-6</strain>
    </source>
</reference>
<protein>
    <submittedName>
        <fullName evidence="4">Pimeloyl-ACP methyl ester carboxylesterase</fullName>
    </submittedName>
</protein>
<dbReference type="RefSeq" id="WP_209770658.1">
    <property type="nucleotide sequence ID" value="NZ_JAGINP010000026.1"/>
</dbReference>
<dbReference type="Pfam" id="PF00561">
    <property type="entry name" value="Abhydrolase_1"/>
    <property type="match status" value="1"/>
</dbReference>
<feature type="signal peptide" evidence="2">
    <location>
        <begin position="1"/>
        <end position="24"/>
    </location>
</feature>
<evidence type="ECO:0000313" key="5">
    <source>
        <dbReference type="Proteomes" id="UP000781958"/>
    </source>
</evidence>
<dbReference type="SUPFAM" id="SSF53474">
    <property type="entry name" value="alpha/beta-Hydrolases"/>
    <property type="match status" value="1"/>
</dbReference>
<dbReference type="Proteomes" id="UP000781958">
    <property type="component" value="Unassembled WGS sequence"/>
</dbReference>
<gene>
    <name evidence="4" type="ORF">J2851_005795</name>
</gene>
<dbReference type="Gene3D" id="3.40.50.1820">
    <property type="entry name" value="alpha/beta hydrolase"/>
    <property type="match status" value="1"/>
</dbReference>
<name>A0ABS4STT4_9PROT</name>
<keyword evidence="2" id="KW-0732">Signal</keyword>
<evidence type="ECO:0000259" key="3">
    <source>
        <dbReference type="Pfam" id="PF00561"/>
    </source>
</evidence>
<comment type="caution">
    <text evidence="4">The sequence shown here is derived from an EMBL/GenBank/DDBJ whole genome shotgun (WGS) entry which is preliminary data.</text>
</comment>
<dbReference type="InterPro" id="IPR029058">
    <property type="entry name" value="AB_hydrolase_fold"/>
</dbReference>
<dbReference type="EMBL" id="JAGINP010000026">
    <property type="protein sequence ID" value="MBP2295980.1"/>
    <property type="molecule type" value="Genomic_DNA"/>
</dbReference>
<dbReference type="InterPro" id="IPR050266">
    <property type="entry name" value="AB_hydrolase_sf"/>
</dbReference>
<proteinExistence type="predicted"/>
<dbReference type="InterPro" id="IPR000073">
    <property type="entry name" value="AB_hydrolase_1"/>
</dbReference>
<organism evidence="4 5">
    <name type="scientific">Azospirillum rugosum</name>
    <dbReference type="NCBI Taxonomy" id="416170"/>
    <lineage>
        <taxon>Bacteria</taxon>
        <taxon>Pseudomonadati</taxon>
        <taxon>Pseudomonadota</taxon>
        <taxon>Alphaproteobacteria</taxon>
        <taxon>Rhodospirillales</taxon>
        <taxon>Azospirillaceae</taxon>
        <taxon>Azospirillum</taxon>
    </lineage>
</organism>
<evidence type="ECO:0000256" key="1">
    <source>
        <dbReference type="ARBA" id="ARBA00022801"/>
    </source>
</evidence>
<accession>A0ABS4STT4</accession>
<evidence type="ECO:0000256" key="2">
    <source>
        <dbReference type="SAM" id="SignalP"/>
    </source>
</evidence>